<gene>
    <name evidence="1" type="ORF">ZOSMA_191G00110</name>
</gene>
<evidence type="ECO:0000313" key="2">
    <source>
        <dbReference type="Proteomes" id="UP000036987"/>
    </source>
</evidence>
<sequence length="111" mass="13152">MLFRRPFLLFPLRSASFFRHIFPLILLCSSFVRKNTRIANSDVLVFLCYFLRGEFFQTVKLDDCFWSIGIMFDQRQKQVGLPTSDDLQKEDMLKKFMAQHPEMDFSKAKIG</sequence>
<dbReference type="GO" id="GO:0051082">
    <property type="term" value="F:unfolded protein binding"/>
    <property type="evidence" value="ECO:0000318"/>
    <property type="project" value="GO_Central"/>
</dbReference>
<accession>A0A0K9PPK1</accession>
<dbReference type="GO" id="GO:0005737">
    <property type="term" value="C:cytoplasm"/>
    <property type="evidence" value="ECO:0000318"/>
    <property type="project" value="GO_Central"/>
</dbReference>
<dbReference type="EMBL" id="LFYR01000701">
    <property type="protein sequence ID" value="KMZ70894.1"/>
    <property type="molecule type" value="Genomic_DNA"/>
</dbReference>
<dbReference type="GO" id="GO:0006457">
    <property type="term" value="P:protein folding"/>
    <property type="evidence" value="ECO:0000318"/>
    <property type="project" value="GO_Central"/>
</dbReference>
<dbReference type="STRING" id="29655.A0A0K9PPK1"/>
<proteinExistence type="predicted"/>
<dbReference type="Proteomes" id="UP000036987">
    <property type="component" value="Unassembled WGS sequence"/>
</dbReference>
<organism evidence="1 2">
    <name type="scientific">Zostera marina</name>
    <name type="common">Eelgrass</name>
    <dbReference type="NCBI Taxonomy" id="29655"/>
    <lineage>
        <taxon>Eukaryota</taxon>
        <taxon>Viridiplantae</taxon>
        <taxon>Streptophyta</taxon>
        <taxon>Embryophyta</taxon>
        <taxon>Tracheophyta</taxon>
        <taxon>Spermatophyta</taxon>
        <taxon>Magnoliopsida</taxon>
        <taxon>Liliopsida</taxon>
        <taxon>Zosteraceae</taxon>
        <taxon>Zostera</taxon>
    </lineage>
</organism>
<dbReference type="OrthoDB" id="1741829at2759"/>
<comment type="caution">
    <text evidence="1">The sequence shown here is derived from an EMBL/GenBank/DDBJ whole genome shotgun (WGS) entry which is preliminary data.</text>
</comment>
<name>A0A0K9PPK1_ZOSMR</name>
<protein>
    <submittedName>
        <fullName evidence="1">Uncharacterized protein</fullName>
    </submittedName>
</protein>
<reference evidence="2" key="1">
    <citation type="journal article" date="2016" name="Nature">
        <title>The genome of the seagrass Zostera marina reveals angiosperm adaptation to the sea.</title>
        <authorList>
            <person name="Olsen J.L."/>
            <person name="Rouze P."/>
            <person name="Verhelst B."/>
            <person name="Lin Y.-C."/>
            <person name="Bayer T."/>
            <person name="Collen J."/>
            <person name="Dattolo E."/>
            <person name="De Paoli E."/>
            <person name="Dittami S."/>
            <person name="Maumus F."/>
            <person name="Michel G."/>
            <person name="Kersting A."/>
            <person name="Lauritano C."/>
            <person name="Lohaus R."/>
            <person name="Toepel M."/>
            <person name="Tonon T."/>
            <person name="Vanneste K."/>
            <person name="Amirebrahimi M."/>
            <person name="Brakel J."/>
            <person name="Bostroem C."/>
            <person name="Chovatia M."/>
            <person name="Grimwood J."/>
            <person name="Jenkins J.W."/>
            <person name="Jueterbock A."/>
            <person name="Mraz A."/>
            <person name="Stam W.T."/>
            <person name="Tice H."/>
            <person name="Bornberg-Bauer E."/>
            <person name="Green P.J."/>
            <person name="Pearson G.A."/>
            <person name="Procaccini G."/>
            <person name="Duarte C.M."/>
            <person name="Schmutz J."/>
            <person name="Reusch T.B.H."/>
            <person name="Van de Peer Y."/>
        </authorList>
    </citation>
    <scope>NUCLEOTIDE SEQUENCE [LARGE SCALE GENOMIC DNA]</scope>
    <source>
        <strain evidence="2">cv. Finnish</strain>
    </source>
</reference>
<evidence type="ECO:0000313" key="1">
    <source>
        <dbReference type="EMBL" id="KMZ70894.1"/>
    </source>
</evidence>
<dbReference type="AlphaFoldDB" id="A0A0K9PPK1"/>
<keyword evidence="2" id="KW-1185">Reference proteome</keyword>